<feature type="transmembrane region" description="Helical" evidence="1">
    <location>
        <begin position="231"/>
        <end position="247"/>
    </location>
</feature>
<keyword evidence="1" id="KW-0812">Transmembrane</keyword>
<evidence type="ECO:0000313" key="3">
    <source>
        <dbReference type="Proteomes" id="UP001549076"/>
    </source>
</evidence>
<feature type="transmembrane region" description="Helical" evidence="1">
    <location>
        <begin position="66"/>
        <end position="86"/>
    </location>
</feature>
<sequence>MTARWTIGERALDRSRPAVPQPATLQPGSRGIVDLLFFLGVVALLSLSDFALEFFGLPYNSPGGSIIVKIHPATYLFSVALGLAVIANPNPVGYLASLLLRCMGSTFLLLACILLWIFISRYKGDQPASFLIDAIIVAAIIYMLFADVGERAHLAIARAVHVLMITNCCLAMIEGASGWRLFPFVMSDTEQVWEYRATALLGHPLGGALATGVYAIVLMTVKDVRGLSERWRLPIILLCMATMPFIGSRVSFTVVYMTAAAVLGLRLLHFLRGGAVSLRALVAVLVLLPLVALVIFALYQMGVFDNFINRFINDKGSANSRLRLFELFDGIGLINMLLGYRMASLETQVRLTGLAEGIENSWAGHAVRYGVVITGVLWFGIAAWFVDMLRSAGRGAILPLAYIFLILSTTVGISGKTTMMSVPAVIILALSGRSRNAALLRLPADAGNDVLSRIGRGVPLPGSGGVRLS</sequence>
<proteinExistence type="predicted"/>
<reference evidence="2 3" key="1">
    <citation type="submission" date="2024-06" db="EMBL/GenBank/DDBJ databases">
        <title>Genomic Encyclopedia of Type Strains, Phase IV (KMG-IV): sequencing the most valuable type-strain genomes for metagenomic binning, comparative biology and taxonomic classification.</title>
        <authorList>
            <person name="Goeker M."/>
        </authorList>
    </citation>
    <scope>NUCLEOTIDE SEQUENCE [LARGE SCALE GENOMIC DNA]</scope>
    <source>
        <strain evidence="2 3">DSM 27865</strain>
    </source>
</reference>
<comment type="caution">
    <text evidence="2">The sequence shown here is derived from an EMBL/GenBank/DDBJ whole genome shotgun (WGS) entry which is preliminary data.</text>
</comment>
<accession>A0ABV2MZ91</accession>
<evidence type="ECO:0000256" key="1">
    <source>
        <dbReference type="SAM" id="Phobius"/>
    </source>
</evidence>
<dbReference type="InterPro" id="IPR048041">
    <property type="entry name" value="VpsF-like"/>
</dbReference>
<protein>
    <recommendedName>
        <fullName evidence="4">O-antigen ligase family protein</fullName>
    </recommendedName>
</protein>
<dbReference type="RefSeq" id="WP_354194826.1">
    <property type="nucleotide sequence ID" value="NZ_JBEPML010000007.1"/>
</dbReference>
<organism evidence="2 3">
    <name type="scientific">Aquamicrobium terrae</name>
    <dbReference type="NCBI Taxonomy" id="1324945"/>
    <lineage>
        <taxon>Bacteria</taxon>
        <taxon>Pseudomonadati</taxon>
        <taxon>Pseudomonadota</taxon>
        <taxon>Alphaproteobacteria</taxon>
        <taxon>Hyphomicrobiales</taxon>
        <taxon>Phyllobacteriaceae</taxon>
        <taxon>Aquamicrobium</taxon>
    </lineage>
</organism>
<feature type="transmembrane region" description="Helical" evidence="1">
    <location>
        <begin position="160"/>
        <end position="179"/>
    </location>
</feature>
<feature type="transmembrane region" description="Helical" evidence="1">
    <location>
        <begin position="278"/>
        <end position="302"/>
    </location>
</feature>
<feature type="transmembrane region" description="Helical" evidence="1">
    <location>
        <begin position="199"/>
        <end position="219"/>
    </location>
</feature>
<evidence type="ECO:0000313" key="2">
    <source>
        <dbReference type="EMBL" id="MET3792115.1"/>
    </source>
</evidence>
<keyword evidence="1" id="KW-1133">Transmembrane helix</keyword>
<feature type="transmembrane region" description="Helical" evidence="1">
    <location>
        <begin position="392"/>
        <end position="413"/>
    </location>
</feature>
<dbReference type="Proteomes" id="UP001549076">
    <property type="component" value="Unassembled WGS sequence"/>
</dbReference>
<keyword evidence="1" id="KW-0472">Membrane</keyword>
<evidence type="ECO:0008006" key="4">
    <source>
        <dbReference type="Google" id="ProtNLM"/>
    </source>
</evidence>
<keyword evidence="3" id="KW-1185">Reference proteome</keyword>
<feature type="transmembrane region" description="Helical" evidence="1">
    <location>
        <begin position="366"/>
        <end position="386"/>
    </location>
</feature>
<feature type="transmembrane region" description="Helical" evidence="1">
    <location>
        <begin position="35"/>
        <end position="54"/>
    </location>
</feature>
<gene>
    <name evidence="2" type="ORF">ABID37_002330</name>
</gene>
<feature type="transmembrane region" description="Helical" evidence="1">
    <location>
        <begin position="98"/>
        <end position="118"/>
    </location>
</feature>
<feature type="transmembrane region" description="Helical" evidence="1">
    <location>
        <begin position="130"/>
        <end position="148"/>
    </location>
</feature>
<dbReference type="NCBIfam" id="NF038256">
    <property type="entry name" value="exopoly_VpsF"/>
    <property type="match status" value="1"/>
</dbReference>
<feature type="transmembrane region" description="Helical" evidence="1">
    <location>
        <begin position="253"/>
        <end position="271"/>
    </location>
</feature>
<feature type="transmembrane region" description="Helical" evidence="1">
    <location>
        <begin position="322"/>
        <end position="340"/>
    </location>
</feature>
<name>A0ABV2MZ91_9HYPH</name>
<dbReference type="EMBL" id="JBEPML010000007">
    <property type="protein sequence ID" value="MET3792115.1"/>
    <property type="molecule type" value="Genomic_DNA"/>
</dbReference>